<evidence type="ECO:0000313" key="5">
    <source>
        <dbReference type="Proteomes" id="UP000603904"/>
    </source>
</evidence>
<reference evidence="4 5" key="1">
    <citation type="submission" date="2021-01" db="EMBL/GenBank/DDBJ databases">
        <title>Whole genome shotgun sequence of Microbispora corallina NBRC 16416.</title>
        <authorList>
            <person name="Komaki H."/>
            <person name="Tamura T."/>
        </authorList>
    </citation>
    <scope>NUCLEOTIDE SEQUENCE [LARGE SCALE GENOMIC DNA]</scope>
    <source>
        <strain evidence="4 5">NBRC 16416</strain>
    </source>
</reference>
<gene>
    <name evidence="4" type="primary">rsbV_3</name>
    <name evidence="4" type="ORF">Mco01_40830</name>
</gene>
<dbReference type="CDD" id="cd07043">
    <property type="entry name" value="STAS_anti-anti-sigma_factors"/>
    <property type="match status" value="1"/>
</dbReference>
<proteinExistence type="inferred from homology"/>
<accession>A0ABQ4G1Y0</accession>
<dbReference type="SUPFAM" id="SSF52091">
    <property type="entry name" value="SpoIIaa-like"/>
    <property type="match status" value="1"/>
</dbReference>
<protein>
    <recommendedName>
        <fullName evidence="2">Anti-sigma factor antagonist</fullName>
    </recommendedName>
</protein>
<comment type="similarity">
    <text evidence="1 2">Belongs to the anti-sigma-factor antagonist family.</text>
</comment>
<dbReference type="PROSITE" id="PS50801">
    <property type="entry name" value="STAS"/>
    <property type="match status" value="1"/>
</dbReference>
<evidence type="ECO:0000256" key="1">
    <source>
        <dbReference type="ARBA" id="ARBA00009013"/>
    </source>
</evidence>
<dbReference type="EMBL" id="BOOC01000018">
    <property type="protein sequence ID" value="GIH41083.1"/>
    <property type="molecule type" value="Genomic_DNA"/>
</dbReference>
<sequence>MEQERPRPSGHPFSASARMRGDVVVIEMAGQLDMMSASALRSCLAQAVTMSAPPRIVLDASMLTFCDSTGVSVLMGALPAIGAAGGRMALSGVHGRLGRILRITGLEAELTIFATVDDAAADLVRRPPA</sequence>
<feature type="domain" description="STAS" evidence="3">
    <location>
        <begin position="13"/>
        <end position="123"/>
    </location>
</feature>
<evidence type="ECO:0000259" key="3">
    <source>
        <dbReference type="PROSITE" id="PS50801"/>
    </source>
</evidence>
<dbReference type="Pfam" id="PF01740">
    <property type="entry name" value="STAS"/>
    <property type="match status" value="1"/>
</dbReference>
<dbReference type="NCBIfam" id="TIGR00377">
    <property type="entry name" value="ant_ant_sig"/>
    <property type="match status" value="1"/>
</dbReference>
<dbReference type="Gene3D" id="3.30.750.24">
    <property type="entry name" value="STAS domain"/>
    <property type="match status" value="1"/>
</dbReference>
<name>A0ABQ4G1Y0_9ACTN</name>
<dbReference type="PANTHER" id="PTHR33495:SF2">
    <property type="entry name" value="ANTI-SIGMA FACTOR ANTAGONIST TM_1081-RELATED"/>
    <property type="match status" value="1"/>
</dbReference>
<dbReference type="Proteomes" id="UP000603904">
    <property type="component" value="Unassembled WGS sequence"/>
</dbReference>
<evidence type="ECO:0000313" key="4">
    <source>
        <dbReference type="EMBL" id="GIH41083.1"/>
    </source>
</evidence>
<dbReference type="InterPro" id="IPR036513">
    <property type="entry name" value="STAS_dom_sf"/>
</dbReference>
<organism evidence="4 5">
    <name type="scientific">Microbispora corallina</name>
    <dbReference type="NCBI Taxonomy" id="83302"/>
    <lineage>
        <taxon>Bacteria</taxon>
        <taxon>Bacillati</taxon>
        <taxon>Actinomycetota</taxon>
        <taxon>Actinomycetes</taxon>
        <taxon>Streptosporangiales</taxon>
        <taxon>Streptosporangiaceae</taxon>
        <taxon>Microbispora</taxon>
    </lineage>
</organism>
<dbReference type="PANTHER" id="PTHR33495">
    <property type="entry name" value="ANTI-SIGMA FACTOR ANTAGONIST TM_1081-RELATED-RELATED"/>
    <property type="match status" value="1"/>
</dbReference>
<keyword evidence="5" id="KW-1185">Reference proteome</keyword>
<dbReference type="InterPro" id="IPR002645">
    <property type="entry name" value="STAS_dom"/>
</dbReference>
<dbReference type="InterPro" id="IPR003658">
    <property type="entry name" value="Anti-sigma_ant"/>
</dbReference>
<dbReference type="RefSeq" id="WP_204058443.1">
    <property type="nucleotide sequence ID" value="NZ_BAAAGP010000010.1"/>
</dbReference>
<evidence type="ECO:0000256" key="2">
    <source>
        <dbReference type="RuleBase" id="RU003749"/>
    </source>
</evidence>
<comment type="caution">
    <text evidence="4">The sequence shown here is derived from an EMBL/GenBank/DDBJ whole genome shotgun (WGS) entry which is preliminary data.</text>
</comment>